<evidence type="ECO:0008006" key="8">
    <source>
        <dbReference type="Google" id="ProtNLM"/>
    </source>
</evidence>
<dbReference type="PANTHER" id="PTHR43719:SF69">
    <property type="entry name" value="HISTIDINE KINASE G7"/>
    <property type="match status" value="1"/>
</dbReference>
<dbReference type="InterPro" id="IPR003594">
    <property type="entry name" value="HATPase_dom"/>
</dbReference>
<protein>
    <recommendedName>
        <fullName evidence="8">Histidine kinase</fullName>
    </recommendedName>
</protein>
<evidence type="ECO:0000313" key="6">
    <source>
        <dbReference type="EMBL" id="OAR00088.1"/>
    </source>
</evidence>
<evidence type="ECO:0000256" key="3">
    <source>
        <dbReference type="SAM" id="MobiDB-lite"/>
    </source>
</evidence>
<accession>A0A179IBL8</accession>
<dbReference type="InterPro" id="IPR036890">
    <property type="entry name" value="HATPase_C_sf"/>
</dbReference>
<feature type="domain" description="Response regulatory" evidence="5">
    <location>
        <begin position="1135"/>
        <end position="1256"/>
    </location>
</feature>
<evidence type="ECO:0000256" key="1">
    <source>
        <dbReference type="ARBA" id="ARBA00022553"/>
    </source>
</evidence>
<dbReference type="OMA" id="IPRESNF"/>
<dbReference type="InterPro" id="IPR003661">
    <property type="entry name" value="HisK_dim/P_dom"/>
</dbReference>
<dbReference type="InterPro" id="IPR050956">
    <property type="entry name" value="2C_system_His_kinase"/>
</dbReference>
<dbReference type="Pfam" id="PF02518">
    <property type="entry name" value="HATPase_c"/>
    <property type="match status" value="1"/>
</dbReference>
<dbReference type="Pfam" id="PF00072">
    <property type="entry name" value="Response_reg"/>
    <property type="match status" value="1"/>
</dbReference>
<feature type="region of interest" description="Disordered" evidence="3">
    <location>
        <begin position="472"/>
        <end position="520"/>
    </location>
</feature>
<dbReference type="SUPFAM" id="SSF52172">
    <property type="entry name" value="CheY-like"/>
    <property type="match status" value="1"/>
</dbReference>
<name>A0A179IBL8_CORDF</name>
<dbReference type="Gene3D" id="1.10.287.130">
    <property type="match status" value="1"/>
</dbReference>
<feature type="domain" description="Histidine kinase" evidence="4">
    <location>
        <begin position="792"/>
        <end position="904"/>
    </location>
</feature>
<gene>
    <name evidence="6" type="ORF">LLEC1_01086</name>
</gene>
<keyword evidence="1 2" id="KW-0597">Phosphoprotein</keyword>
<dbReference type="SMART" id="SM00387">
    <property type="entry name" value="HATPase_c"/>
    <property type="match status" value="1"/>
</dbReference>
<dbReference type="InterPro" id="IPR004358">
    <property type="entry name" value="Sig_transdc_His_kin-like_C"/>
</dbReference>
<evidence type="ECO:0000259" key="5">
    <source>
        <dbReference type="PROSITE" id="PS50110"/>
    </source>
</evidence>
<dbReference type="AlphaFoldDB" id="A0A179IBL8"/>
<dbReference type="InterPro" id="IPR005467">
    <property type="entry name" value="His_kinase_dom"/>
</dbReference>
<keyword evidence="7" id="KW-1185">Reference proteome</keyword>
<dbReference type="CDD" id="cd00082">
    <property type="entry name" value="HisKA"/>
    <property type="match status" value="1"/>
</dbReference>
<reference evidence="6 7" key="1">
    <citation type="submission" date="2016-03" db="EMBL/GenBank/DDBJ databases">
        <title>Fine-scale spatial genetic structure of a fungal parasite of coffee scale insects.</title>
        <authorList>
            <person name="Jackson D."/>
            <person name="Zemenick K.A."/>
            <person name="Malloure B."/>
            <person name="Quandt C.A."/>
            <person name="James T.Y."/>
        </authorList>
    </citation>
    <scope>NUCLEOTIDE SEQUENCE [LARGE SCALE GENOMIC DNA]</scope>
    <source>
        <strain evidence="6 7">UM487</strain>
    </source>
</reference>
<dbReference type="Pfam" id="PF00512">
    <property type="entry name" value="HisKA"/>
    <property type="match status" value="1"/>
</dbReference>
<dbReference type="Proteomes" id="UP000243081">
    <property type="component" value="Unassembled WGS sequence"/>
</dbReference>
<dbReference type="CDD" id="cd17546">
    <property type="entry name" value="REC_hyHK_CKI1_RcsC-like"/>
    <property type="match status" value="1"/>
</dbReference>
<dbReference type="InterPro" id="IPR001789">
    <property type="entry name" value="Sig_transdc_resp-reg_receiver"/>
</dbReference>
<dbReference type="Gene3D" id="3.30.450.40">
    <property type="match status" value="1"/>
</dbReference>
<dbReference type="SUPFAM" id="SSF47384">
    <property type="entry name" value="Homodimeric domain of signal transducing histidine kinase"/>
    <property type="match status" value="1"/>
</dbReference>
<dbReference type="InterPro" id="IPR011006">
    <property type="entry name" value="CheY-like_superfamily"/>
</dbReference>
<dbReference type="Gene3D" id="3.40.50.2300">
    <property type="match status" value="1"/>
</dbReference>
<proteinExistence type="predicted"/>
<dbReference type="PANTHER" id="PTHR43719">
    <property type="entry name" value="TWO-COMPONENT HISTIDINE KINASE"/>
    <property type="match status" value="1"/>
</dbReference>
<feature type="compositionally biased region" description="Polar residues" evidence="3">
    <location>
        <begin position="395"/>
        <end position="411"/>
    </location>
</feature>
<evidence type="ECO:0000259" key="4">
    <source>
        <dbReference type="PROSITE" id="PS50109"/>
    </source>
</evidence>
<dbReference type="PROSITE" id="PS50109">
    <property type="entry name" value="HIS_KIN"/>
    <property type="match status" value="1"/>
</dbReference>
<evidence type="ECO:0000256" key="2">
    <source>
        <dbReference type="PROSITE-ProRule" id="PRU00169"/>
    </source>
</evidence>
<feature type="region of interest" description="Disordered" evidence="3">
    <location>
        <begin position="382"/>
        <end position="416"/>
    </location>
</feature>
<dbReference type="SUPFAM" id="SSF55874">
    <property type="entry name" value="ATPase domain of HSP90 chaperone/DNA topoisomerase II/histidine kinase"/>
    <property type="match status" value="1"/>
</dbReference>
<dbReference type="EMBL" id="LUKN01001855">
    <property type="protein sequence ID" value="OAR00088.1"/>
    <property type="molecule type" value="Genomic_DNA"/>
</dbReference>
<dbReference type="SMART" id="SM00448">
    <property type="entry name" value="REC"/>
    <property type="match status" value="1"/>
</dbReference>
<dbReference type="SMART" id="SM00388">
    <property type="entry name" value="HisKA"/>
    <property type="match status" value="1"/>
</dbReference>
<dbReference type="OrthoDB" id="21225at2759"/>
<sequence length="1257" mass="137245">MRSACDEILTVGRYEPNLQEKYPIHRDGRSPHGAELATSPDVVLTALAQLGLYQTGTERAFISLFDANLQYIIAEATQSTPLVPSLPSAECPSPLLLSGRAIPRSHGVCEHALYALNANLENAQNPGDSRNAAELPLMVVPDLTTHEIFSTKPYRQSGPGPQFYAAVPIRTSRGINIGTFSVRSSRSDIAWDAASSSKLRQISRAIMDHLAANREKHAYRRNERVTRGLGSLIEGKSTLAGWEHGPNIGAFADNPSLEGELDKRQQRLERQERLEEDLPRPSGEINNVALAADAAREPTREQGRDGSRGFDTSLFDAQRYYSQGSKLGPGDGIETEPALPRHVLEQNRKTLFAKASNIIRESFEVEGCVFFDISVGSYRNRETSKSRAPLYTEPSAGQANPASSSDEQSPATPMDDLTADCDIIAFSTSRGSSINSDRAGPGETHMSKQFLAKLLRRYPNGKVFNFGAGGELHPSDVSSSSEDDSLLKSCKKSPASENSKQEVAHSASTSSRGADRPPRRVREGMEIHGSFAGARSVAFMPIWDAKRERWSAAGFLYTFTPARSFTVEGEVSLLKAFVSSISAEVYAQEALESEKAKSDALGSLSHELRSPLHGIILSTELLNDTKLSLFQGNAAHTIEICCRTLLDTIDHLLDYANINNFLGQNNKDARASSPVSRAMTKEGQFGKKRLYSNARLDGLVEEVMESVFAGFNFQSMSIKQLARSNTFNLRSGTDTLANAWMDKAHALEQMSPGTIQGGGEVNGYDFHIGPVLVYLRVDPTCKWMFYLPGGAIRRIIMNLVGNALKFTTKGAVWVTLSQTKVSAKLRPSETLVKLVVQDTGKGISEDFIRYKLYKPFSKEDEFAPGTGLGLSIVKKIVASLRGRIDMESTVGVGTKFTIILPLEQSGSKVRQTDEDRAFAEQEQELRGLRVQTIGTMSGEDEQGRQIGIVEDICRNTLHLDVIARDNDQGLQPDVVVWSESALPESWNGITQHSRTPNVVICQDALTAYGHFTAFESSGHGGIFEFISQPIGPRKLAQSIQRAFRQWTSIDTDSTPPLRPTGLRSLHASNSGSTGVAIASADIPTLAAQKASLTPSPPMSVSENEASLSSAELPELSLKVSSPNTVQPNGAVGADVILIVDDNRINREVLSAFIRKFGRNYEMAVNGKEALNAYVRHPDNFAVILMDISMPVMNGFEATREIRKFEREKRRQPTSIIALSGLASNAAQREALESGVNLFLSKPVRFTALSEAFASIPD</sequence>
<dbReference type="InterPro" id="IPR029016">
    <property type="entry name" value="GAF-like_dom_sf"/>
</dbReference>
<dbReference type="InterPro" id="IPR036097">
    <property type="entry name" value="HisK_dim/P_sf"/>
</dbReference>
<organism evidence="6 7">
    <name type="scientific">Cordyceps confragosa</name>
    <name type="common">Lecanicillium lecanii</name>
    <dbReference type="NCBI Taxonomy" id="2714763"/>
    <lineage>
        <taxon>Eukaryota</taxon>
        <taxon>Fungi</taxon>
        <taxon>Dikarya</taxon>
        <taxon>Ascomycota</taxon>
        <taxon>Pezizomycotina</taxon>
        <taxon>Sordariomycetes</taxon>
        <taxon>Hypocreomycetidae</taxon>
        <taxon>Hypocreales</taxon>
        <taxon>Cordycipitaceae</taxon>
        <taxon>Akanthomyces</taxon>
    </lineage>
</organism>
<evidence type="ECO:0000313" key="7">
    <source>
        <dbReference type="Proteomes" id="UP000243081"/>
    </source>
</evidence>
<dbReference type="PRINTS" id="PR00344">
    <property type="entry name" value="BCTRLSENSOR"/>
</dbReference>
<dbReference type="GO" id="GO:0000155">
    <property type="term" value="F:phosphorelay sensor kinase activity"/>
    <property type="evidence" value="ECO:0007669"/>
    <property type="project" value="InterPro"/>
</dbReference>
<dbReference type="Gene3D" id="3.30.565.10">
    <property type="entry name" value="Histidine kinase-like ATPase, C-terminal domain"/>
    <property type="match status" value="1"/>
</dbReference>
<dbReference type="PROSITE" id="PS50110">
    <property type="entry name" value="RESPONSE_REGULATORY"/>
    <property type="match status" value="1"/>
</dbReference>
<comment type="caution">
    <text evidence="6">The sequence shown here is derived from an EMBL/GenBank/DDBJ whole genome shotgun (WGS) entry which is preliminary data.</text>
</comment>
<dbReference type="SUPFAM" id="SSF55781">
    <property type="entry name" value="GAF domain-like"/>
    <property type="match status" value="1"/>
</dbReference>
<feature type="modified residue" description="4-aspartylphosphate" evidence="2">
    <location>
        <position position="1186"/>
    </location>
</feature>